<keyword evidence="4" id="KW-0233">DNA recombination</keyword>
<dbReference type="PROSITE" id="PS51900">
    <property type="entry name" value="CB"/>
    <property type="match status" value="1"/>
</dbReference>
<keyword evidence="6" id="KW-1160">Virus entry into host cell</keyword>
<keyword evidence="5" id="KW-1179">Viral genome integration</keyword>
<name>A0AA48LXB9_9ZZZZ</name>
<dbReference type="GO" id="GO:0006310">
    <property type="term" value="P:DNA recombination"/>
    <property type="evidence" value="ECO:0007669"/>
    <property type="project" value="UniProtKB-KW"/>
</dbReference>
<evidence type="ECO:0000256" key="5">
    <source>
        <dbReference type="ARBA" id="ARBA00023195"/>
    </source>
</evidence>
<accession>A0AA48LXB9</accession>
<evidence type="ECO:0008006" key="10">
    <source>
        <dbReference type="Google" id="ProtNLM"/>
    </source>
</evidence>
<feature type="domain" description="Tyr recombinase" evidence="7">
    <location>
        <begin position="205"/>
        <end position="377"/>
    </location>
</feature>
<dbReference type="PROSITE" id="PS51898">
    <property type="entry name" value="TYR_RECOMBINASE"/>
    <property type="match status" value="1"/>
</dbReference>
<dbReference type="Gene3D" id="1.10.150.130">
    <property type="match status" value="1"/>
</dbReference>
<dbReference type="GO" id="GO:0044826">
    <property type="term" value="P:viral genome integration into host DNA"/>
    <property type="evidence" value="ECO:0007669"/>
    <property type="project" value="UniProtKB-KW"/>
</dbReference>
<evidence type="ECO:0000256" key="6">
    <source>
        <dbReference type="ARBA" id="ARBA00023296"/>
    </source>
</evidence>
<organism evidence="9">
    <name type="scientific">freshwater sediment metagenome</name>
    <dbReference type="NCBI Taxonomy" id="556182"/>
    <lineage>
        <taxon>unclassified sequences</taxon>
        <taxon>metagenomes</taxon>
        <taxon>ecological metagenomes</taxon>
    </lineage>
</organism>
<dbReference type="EMBL" id="OY288114">
    <property type="protein sequence ID" value="CAJ0853448.1"/>
    <property type="molecule type" value="Genomic_DNA"/>
</dbReference>
<dbReference type="GO" id="GO:0046718">
    <property type="term" value="P:symbiont entry into host cell"/>
    <property type="evidence" value="ECO:0007669"/>
    <property type="project" value="UniProtKB-KW"/>
</dbReference>
<dbReference type="InterPro" id="IPR013762">
    <property type="entry name" value="Integrase-like_cat_sf"/>
</dbReference>
<evidence type="ECO:0000259" key="8">
    <source>
        <dbReference type="PROSITE" id="PS51900"/>
    </source>
</evidence>
<gene>
    <name evidence="9" type="ORF">AMST5_00648</name>
</gene>
<reference evidence="9" key="1">
    <citation type="submission" date="2023-07" db="EMBL/GenBank/DDBJ databases">
        <authorList>
            <person name="Pelsma A.J. K."/>
        </authorList>
    </citation>
    <scope>NUCLEOTIDE SEQUENCE</scope>
</reference>
<feature type="domain" description="Core-binding (CB)" evidence="8">
    <location>
        <begin position="105"/>
        <end position="185"/>
    </location>
</feature>
<evidence type="ECO:0000256" key="2">
    <source>
        <dbReference type="ARBA" id="ARBA00022908"/>
    </source>
</evidence>
<dbReference type="InterPro" id="IPR050808">
    <property type="entry name" value="Phage_Integrase"/>
</dbReference>
<evidence type="ECO:0000256" key="3">
    <source>
        <dbReference type="ARBA" id="ARBA00023125"/>
    </source>
</evidence>
<dbReference type="PANTHER" id="PTHR30629:SF2">
    <property type="entry name" value="PROPHAGE INTEGRASE INTS-RELATED"/>
    <property type="match status" value="1"/>
</dbReference>
<dbReference type="CDD" id="cd00801">
    <property type="entry name" value="INT_P4_C"/>
    <property type="match status" value="1"/>
</dbReference>
<dbReference type="InterPro" id="IPR011010">
    <property type="entry name" value="DNA_brk_join_enz"/>
</dbReference>
<dbReference type="Gene3D" id="3.30.160.390">
    <property type="entry name" value="Integrase, DNA-binding domain"/>
    <property type="match status" value="1"/>
</dbReference>
<sequence>MKLTLTRIDGLQCPAGKRDMLVFDDEQRGLGIRVTASGGKTFVAQYSFHGQKRRIPLGSCRAVSLAKARDAVRAIMGDVARGIDPATERQKAAAETRRKAAEEAYTLATLLDDWQSLHLTTKRPRYAAEAVRALRNAFRSYLEMPATDLARAHVVKIVDALARRGQPAMAARTAAYGKAAFGWALKRGTVTVNPFVDLPLAPITRRDRVLTSDELAAIWLATENGGTFGGIVRMLILTGQRREEVAGMTWAELSDDLSTWTIPAARAKNGVTHIVPIAPTARELLGEIERSGELVFPGLRGAFGGWSKAKAAMDVRSGVTNWRLHDLRRTMATGLQGLGIRLEVTEQILNHIGGSRAGVVGIYQRHDFAQEKQSALEAWGAHVAEVVGERATSSNVVPL</sequence>
<dbReference type="InterPro" id="IPR025166">
    <property type="entry name" value="Integrase_DNA_bind_dom"/>
</dbReference>
<dbReference type="Pfam" id="PF22022">
    <property type="entry name" value="Phage_int_M"/>
    <property type="match status" value="1"/>
</dbReference>
<dbReference type="InterPro" id="IPR044068">
    <property type="entry name" value="CB"/>
</dbReference>
<evidence type="ECO:0000313" key="9">
    <source>
        <dbReference type="EMBL" id="CAJ0853448.1"/>
    </source>
</evidence>
<dbReference type="InterPro" id="IPR002104">
    <property type="entry name" value="Integrase_catalytic"/>
</dbReference>
<keyword evidence="3" id="KW-0238">DNA-binding</keyword>
<evidence type="ECO:0000259" key="7">
    <source>
        <dbReference type="PROSITE" id="PS51898"/>
    </source>
</evidence>
<dbReference type="Gene3D" id="1.10.443.10">
    <property type="entry name" value="Intergrase catalytic core"/>
    <property type="match status" value="1"/>
</dbReference>
<dbReference type="SUPFAM" id="SSF56349">
    <property type="entry name" value="DNA breaking-rejoining enzymes"/>
    <property type="match status" value="1"/>
</dbReference>
<dbReference type="AlphaFoldDB" id="A0AA48LXB9"/>
<evidence type="ECO:0000256" key="1">
    <source>
        <dbReference type="ARBA" id="ARBA00008857"/>
    </source>
</evidence>
<dbReference type="InterPro" id="IPR010998">
    <property type="entry name" value="Integrase_recombinase_N"/>
</dbReference>
<dbReference type="Pfam" id="PF13356">
    <property type="entry name" value="Arm-DNA-bind_3"/>
    <property type="match status" value="1"/>
</dbReference>
<dbReference type="GO" id="GO:0075713">
    <property type="term" value="P:establishment of integrated proviral latency"/>
    <property type="evidence" value="ECO:0007669"/>
    <property type="project" value="UniProtKB-KW"/>
</dbReference>
<comment type="similarity">
    <text evidence="1">Belongs to the 'phage' integrase family.</text>
</comment>
<keyword evidence="2" id="KW-0229">DNA integration</keyword>
<dbReference type="Pfam" id="PF00589">
    <property type="entry name" value="Phage_integrase"/>
    <property type="match status" value="1"/>
</dbReference>
<dbReference type="GO" id="GO:0015074">
    <property type="term" value="P:DNA integration"/>
    <property type="evidence" value="ECO:0007669"/>
    <property type="project" value="UniProtKB-KW"/>
</dbReference>
<proteinExistence type="inferred from homology"/>
<dbReference type="PANTHER" id="PTHR30629">
    <property type="entry name" value="PROPHAGE INTEGRASE"/>
    <property type="match status" value="1"/>
</dbReference>
<evidence type="ECO:0000256" key="4">
    <source>
        <dbReference type="ARBA" id="ARBA00023172"/>
    </source>
</evidence>
<dbReference type="GO" id="GO:0003677">
    <property type="term" value="F:DNA binding"/>
    <property type="evidence" value="ECO:0007669"/>
    <property type="project" value="UniProtKB-KW"/>
</dbReference>
<dbReference type="InterPro" id="IPR038488">
    <property type="entry name" value="Integrase_DNA-bd_sf"/>
</dbReference>
<protein>
    <recommendedName>
        <fullName evidence="10">Tyr recombinase domain-containing protein</fullName>
    </recommendedName>
</protein>
<dbReference type="InterPro" id="IPR053876">
    <property type="entry name" value="Phage_int_M"/>
</dbReference>